<protein>
    <submittedName>
        <fullName evidence="2">Uncharacterized protein</fullName>
    </submittedName>
</protein>
<feature type="region of interest" description="Disordered" evidence="1">
    <location>
        <begin position="43"/>
        <end position="67"/>
    </location>
</feature>
<dbReference type="EMBL" id="JAADJF010000640">
    <property type="protein sequence ID" value="KAF4414973.1"/>
    <property type="molecule type" value="Genomic_DNA"/>
</dbReference>
<keyword evidence="3" id="KW-1185">Reference proteome</keyword>
<sequence length="101" mass="10874">IPPVNQGSASTEQDVPASNQNEPVSIRSDDEIYMININSVFNPGSSANSRGGPLEKIPKAPPSTSFALRGKNQFRSRMILSTSPPEVRAMQASAFRSINSK</sequence>
<accession>A0A8H4N8A9</accession>
<feature type="non-terminal residue" evidence="2">
    <location>
        <position position="1"/>
    </location>
</feature>
<organism evidence="2 3">
    <name type="scientific">Fusarium acutatum</name>
    <dbReference type="NCBI Taxonomy" id="78861"/>
    <lineage>
        <taxon>Eukaryota</taxon>
        <taxon>Fungi</taxon>
        <taxon>Dikarya</taxon>
        <taxon>Ascomycota</taxon>
        <taxon>Pezizomycotina</taxon>
        <taxon>Sordariomycetes</taxon>
        <taxon>Hypocreomycetidae</taxon>
        <taxon>Hypocreales</taxon>
        <taxon>Nectriaceae</taxon>
        <taxon>Fusarium</taxon>
        <taxon>Fusarium fujikuroi species complex</taxon>
    </lineage>
</organism>
<evidence type="ECO:0000256" key="1">
    <source>
        <dbReference type="SAM" id="MobiDB-lite"/>
    </source>
</evidence>
<feature type="region of interest" description="Disordered" evidence="1">
    <location>
        <begin position="1"/>
        <end position="27"/>
    </location>
</feature>
<comment type="caution">
    <text evidence="2">The sequence shown here is derived from an EMBL/GenBank/DDBJ whole genome shotgun (WGS) entry which is preliminary data.</text>
</comment>
<feature type="compositionally biased region" description="Polar residues" evidence="1">
    <location>
        <begin position="1"/>
        <end position="23"/>
    </location>
</feature>
<dbReference type="Proteomes" id="UP000536711">
    <property type="component" value="Unassembled WGS sequence"/>
</dbReference>
<reference evidence="2 3" key="1">
    <citation type="submission" date="2020-01" db="EMBL/GenBank/DDBJ databases">
        <title>Identification and distribution of gene clusters putatively required for synthesis of sphingolipid metabolism inhibitors in phylogenetically diverse species of the filamentous fungus Fusarium.</title>
        <authorList>
            <person name="Kim H.-S."/>
            <person name="Busman M."/>
            <person name="Brown D.W."/>
            <person name="Divon H."/>
            <person name="Uhlig S."/>
            <person name="Proctor R.H."/>
        </authorList>
    </citation>
    <scope>NUCLEOTIDE SEQUENCE [LARGE SCALE GENOMIC DNA]</scope>
    <source>
        <strain evidence="2 3">NRRL 13308</strain>
    </source>
</reference>
<gene>
    <name evidence="2" type="ORF">FACUT_13796</name>
</gene>
<name>A0A8H4N8A9_9HYPO</name>
<dbReference type="AlphaFoldDB" id="A0A8H4N8A9"/>
<proteinExistence type="predicted"/>
<evidence type="ECO:0000313" key="2">
    <source>
        <dbReference type="EMBL" id="KAF4414973.1"/>
    </source>
</evidence>
<evidence type="ECO:0000313" key="3">
    <source>
        <dbReference type="Proteomes" id="UP000536711"/>
    </source>
</evidence>